<evidence type="ECO:0000313" key="2">
    <source>
        <dbReference type="EMBL" id="EXC22321.1"/>
    </source>
</evidence>
<reference evidence="3" key="1">
    <citation type="submission" date="2013-01" db="EMBL/GenBank/DDBJ databases">
        <title>Draft Genome Sequence of a Mulberry Tree, Morus notabilis C.K. Schneid.</title>
        <authorList>
            <person name="He N."/>
            <person name="Zhao S."/>
        </authorList>
    </citation>
    <scope>NUCLEOTIDE SEQUENCE</scope>
</reference>
<protein>
    <submittedName>
        <fullName evidence="2">Uncharacterized protein</fullName>
    </submittedName>
</protein>
<dbReference type="Proteomes" id="UP000030645">
    <property type="component" value="Unassembled WGS sequence"/>
</dbReference>
<gene>
    <name evidence="2" type="ORF">L484_003102</name>
</gene>
<dbReference type="EMBL" id="KE345968">
    <property type="protein sequence ID" value="EXC22321.1"/>
    <property type="molecule type" value="Genomic_DNA"/>
</dbReference>
<sequence>MGPVPAPKVVADVVGVVEREESFDVTAAGSNSDTESCRRSRRGRRARGELRSKGRWAPF</sequence>
<name>W9S2F5_9ROSA</name>
<dbReference type="AlphaFoldDB" id="W9S2F5"/>
<feature type="region of interest" description="Disordered" evidence="1">
    <location>
        <begin position="24"/>
        <end position="59"/>
    </location>
</feature>
<accession>W9S2F5</accession>
<evidence type="ECO:0000313" key="3">
    <source>
        <dbReference type="Proteomes" id="UP000030645"/>
    </source>
</evidence>
<evidence type="ECO:0000256" key="1">
    <source>
        <dbReference type="SAM" id="MobiDB-lite"/>
    </source>
</evidence>
<organism evidence="2 3">
    <name type="scientific">Morus notabilis</name>
    <dbReference type="NCBI Taxonomy" id="981085"/>
    <lineage>
        <taxon>Eukaryota</taxon>
        <taxon>Viridiplantae</taxon>
        <taxon>Streptophyta</taxon>
        <taxon>Embryophyta</taxon>
        <taxon>Tracheophyta</taxon>
        <taxon>Spermatophyta</taxon>
        <taxon>Magnoliopsida</taxon>
        <taxon>eudicotyledons</taxon>
        <taxon>Gunneridae</taxon>
        <taxon>Pentapetalae</taxon>
        <taxon>rosids</taxon>
        <taxon>fabids</taxon>
        <taxon>Rosales</taxon>
        <taxon>Moraceae</taxon>
        <taxon>Moreae</taxon>
        <taxon>Morus</taxon>
    </lineage>
</organism>
<keyword evidence="3" id="KW-1185">Reference proteome</keyword>
<proteinExistence type="predicted"/>